<dbReference type="GeneID" id="6104416"/>
<evidence type="ECO:0000313" key="8">
    <source>
        <dbReference type="Proteomes" id="UP000006672"/>
    </source>
</evidence>
<dbReference type="InterPro" id="IPR050605">
    <property type="entry name" value="Olfactomedin-like_domain"/>
</dbReference>
<accession>A0A8L7T223</accession>
<proteinExistence type="predicted"/>
<reference evidence="7" key="2">
    <citation type="submission" date="2019-04" db="EMBL/GenBank/DDBJ databases">
        <authorList>
            <person name="Howe K."/>
            <person name="Paulini M."/>
            <person name="Williams G."/>
        </authorList>
    </citation>
    <scope>NUCLEOTIDE SEQUENCE [LARGE SCALE GENOMIC DNA]</scope>
    <source>
        <strain evidence="7">FR3</strain>
    </source>
</reference>
<comment type="subcellular location">
    <subcellularLocation>
        <location evidence="1">Secreted</location>
    </subcellularLocation>
</comment>
<dbReference type="Pfam" id="PF02191">
    <property type="entry name" value="OLF"/>
    <property type="match status" value="1"/>
</dbReference>
<dbReference type="SMART" id="SM00284">
    <property type="entry name" value="OLF"/>
    <property type="match status" value="1"/>
</dbReference>
<dbReference type="OrthoDB" id="8626508at2759"/>
<dbReference type="PANTHER" id="PTHR23192:SF83">
    <property type="entry name" value="OLFACTOMEDIN-LIKE DOMAIN-CONTAINING PROTEIN"/>
    <property type="match status" value="1"/>
</dbReference>
<reference evidence="8" key="1">
    <citation type="journal article" date="2007" name="Science">
        <title>Draft genome of the filarial nematode parasite Brugia malayi.</title>
        <authorList>
            <person name="Ghedin E."/>
            <person name="Wang S."/>
            <person name="Spiro D."/>
            <person name="Caler E."/>
            <person name="Zhao Q."/>
            <person name="Crabtree J."/>
            <person name="Allen J.E."/>
            <person name="Delcher A.L."/>
            <person name="Guiliano D.B."/>
            <person name="Miranda-Saavedra D."/>
            <person name="Angiuoli S.V."/>
            <person name="Creasy T."/>
            <person name="Amedeo P."/>
            <person name="Haas B."/>
            <person name="El-Sayed N.M."/>
            <person name="Wortman J.R."/>
            <person name="Feldblyum T."/>
            <person name="Tallon L."/>
            <person name="Schatz M."/>
            <person name="Shumway M."/>
            <person name="Koo H."/>
            <person name="Salzberg S.L."/>
            <person name="Schobel S."/>
            <person name="Pertea M."/>
            <person name="Pop M."/>
            <person name="White O."/>
            <person name="Barton G.J."/>
            <person name="Carlow C.K."/>
            <person name="Crawford M.J."/>
            <person name="Daub J."/>
            <person name="Dimmic M.W."/>
            <person name="Estes C.F."/>
            <person name="Foster J.M."/>
            <person name="Ganatra M."/>
            <person name="Gregory W.F."/>
            <person name="Johnson N.M."/>
            <person name="Jin J."/>
            <person name="Komuniecki R."/>
            <person name="Korf I."/>
            <person name="Kumar S."/>
            <person name="Laney S."/>
            <person name="Li B.W."/>
            <person name="Li W."/>
            <person name="Lindblom T.H."/>
            <person name="Lustigman S."/>
            <person name="Ma D."/>
            <person name="Maina C.V."/>
            <person name="Martin D.M."/>
            <person name="McCarter J.P."/>
            <person name="McReynolds L."/>
            <person name="Mitreva M."/>
            <person name="Nutman T.B."/>
            <person name="Parkinson J."/>
            <person name="Peregrin-Alvarez J.M."/>
            <person name="Poole C."/>
            <person name="Ren Q."/>
            <person name="Saunders L."/>
            <person name="Sluder A.E."/>
            <person name="Smith K."/>
            <person name="Stanke M."/>
            <person name="Unnasch T.R."/>
            <person name="Ware J."/>
            <person name="Wei A.D."/>
            <person name="Weil G."/>
            <person name="Williams D.J."/>
            <person name="Zhang Y."/>
            <person name="Williams S.A."/>
            <person name="Fraser-Liggett C."/>
            <person name="Slatko B."/>
            <person name="Blaxter M.L."/>
            <person name="Scott A.L."/>
        </authorList>
    </citation>
    <scope>NUCLEOTIDE SEQUENCE</scope>
    <source>
        <strain evidence="8">FR3</strain>
    </source>
</reference>
<dbReference type="EMBL" id="CAAKNF010000194">
    <property type="protein sequence ID" value="VIO96127.1"/>
    <property type="molecule type" value="Genomic_DNA"/>
</dbReference>
<keyword evidence="8" id="KW-1185">Reference proteome</keyword>
<dbReference type="GO" id="GO:0005615">
    <property type="term" value="C:extracellular space"/>
    <property type="evidence" value="ECO:0007669"/>
    <property type="project" value="TreeGrafter"/>
</dbReference>
<name>A0A4E9FGV8_BRUMA</name>
<keyword evidence="2" id="KW-0964">Secreted</keyword>
<keyword evidence="3" id="KW-0677">Repeat</keyword>
<gene>
    <name evidence="7" type="primary">Bma-unc-122</name>
    <name evidence="7" type="ORF">BM_BM3306</name>
</gene>
<comment type="caution">
    <text evidence="4">Lacks conserved residue(s) required for the propagation of feature annotation.</text>
</comment>
<feature type="domain" description="Olfactomedin-like" evidence="6">
    <location>
        <begin position="294"/>
        <end position="563"/>
    </location>
</feature>
<dbReference type="Proteomes" id="UP000006672">
    <property type="component" value="Unassembled WGS sequence"/>
</dbReference>
<dbReference type="CTD" id="6104416"/>
<dbReference type="PROSITE" id="PS51132">
    <property type="entry name" value="OLF"/>
    <property type="match status" value="1"/>
</dbReference>
<dbReference type="GO" id="GO:0045211">
    <property type="term" value="C:postsynaptic membrane"/>
    <property type="evidence" value="ECO:0007669"/>
    <property type="project" value="EnsemblMetazoa"/>
</dbReference>
<evidence type="ECO:0000256" key="4">
    <source>
        <dbReference type="PROSITE-ProRule" id="PRU00446"/>
    </source>
</evidence>
<dbReference type="WBParaSite" id="Bm3306.1">
    <property type="protein sequence ID" value="Bm3306.1"/>
    <property type="gene ID" value="WBGene00223567"/>
</dbReference>
<protein>
    <submittedName>
        <fullName evidence="9">Olfactomedin-like domain-containing protein</fullName>
    </submittedName>
</protein>
<dbReference type="RefSeq" id="XP_042936139.1">
    <property type="nucleotide sequence ID" value="XM_043080205.1"/>
</dbReference>
<dbReference type="GO" id="GO:0032223">
    <property type="term" value="P:negative regulation of synaptic transmission, cholinergic"/>
    <property type="evidence" value="ECO:0007669"/>
    <property type="project" value="EnsemblMetazoa"/>
</dbReference>
<dbReference type="GO" id="GO:0007165">
    <property type="term" value="P:signal transduction"/>
    <property type="evidence" value="ECO:0007669"/>
    <property type="project" value="TreeGrafter"/>
</dbReference>
<dbReference type="AlphaFoldDB" id="A0A4E9FGV8"/>
<dbReference type="InterPro" id="IPR008160">
    <property type="entry name" value="Collagen"/>
</dbReference>
<evidence type="ECO:0000256" key="2">
    <source>
        <dbReference type="ARBA" id="ARBA00022525"/>
    </source>
</evidence>
<organism evidence="7">
    <name type="scientific">Brugia malayi</name>
    <name type="common">Filarial nematode worm</name>
    <dbReference type="NCBI Taxonomy" id="6279"/>
    <lineage>
        <taxon>Eukaryota</taxon>
        <taxon>Metazoa</taxon>
        <taxon>Ecdysozoa</taxon>
        <taxon>Nematoda</taxon>
        <taxon>Chromadorea</taxon>
        <taxon>Rhabditida</taxon>
        <taxon>Spirurina</taxon>
        <taxon>Spiruromorpha</taxon>
        <taxon>Filarioidea</taxon>
        <taxon>Onchocercidae</taxon>
        <taxon>Brugia</taxon>
    </lineage>
</organism>
<evidence type="ECO:0000256" key="3">
    <source>
        <dbReference type="ARBA" id="ARBA00022737"/>
    </source>
</evidence>
<sequence>MIVSHRRLQCLYTVHFANLFLLVLLYSDTTIRMQTLKCDKSKVAHTRIRRRSVEVKRPITEQSPLSLSPSAGNHDQWTVHIGQDTIIPKIVFETSCKRIHRHCAETGRKLMGFQGPRGPPGPQGITGLPGKSGQQGKTGPIGRIGNVGEEGEPGINGRCNCSFPDPYLQQIIVPGSPIIQIEEKTMPVPVFVIKEIEVTKLVPFKPTTTRLHPFKSSLPPIRVTDLSQTHLLSKLTTVKKTTLKMLKKPTAPSESTLSLSLPENYVTIRGNFTEDSTTIEPYIGPPTLGYNKRVCLLNAVGIPVLHAESQYSTVGSWMRDNLPYNQEMAERRWVTDDYASPVLYEYENERQLMNKKQKIKYYIDYLASGTGNIIYNGSYYYHRHSSSMLVKYDLESTDEAQMDLGDMSYLDCSRKPDHTFEDCNETERDIWLYNRPHNYVDYSADENGLWAAYVRSGMQHITVSKIEPDMHVVQTWDIYELNATSVAETFIMCGILYGLKSVTDRDTVVNFAYDLFRNETIDVNVKWYNPYGGMTMLHYNPVDGRLYFFDSKRLLSVNVRVEGQTDQFTFSDSD</sequence>
<evidence type="ECO:0000256" key="5">
    <source>
        <dbReference type="SAM" id="MobiDB-lite"/>
    </source>
</evidence>
<accession>A0A4E9FGV8</accession>
<evidence type="ECO:0000259" key="6">
    <source>
        <dbReference type="PROSITE" id="PS51132"/>
    </source>
</evidence>
<dbReference type="PANTHER" id="PTHR23192">
    <property type="entry name" value="OLFACTOMEDIN-RELATED"/>
    <property type="match status" value="1"/>
</dbReference>
<dbReference type="KEGG" id="bmy:BM_BM3306"/>
<evidence type="ECO:0000313" key="7">
    <source>
        <dbReference type="EMBL" id="VIO96127.1"/>
    </source>
</evidence>
<dbReference type="InterPro" id="IPR003112">
    <property type="entry name" value="Olfac-like_dom"/>
</dbReference>
<dbReference type="Pfam" id="PF01391">
    <property type="entry name" value="Collagen"/>
    <property type="match status" value="1"/>
</dbReference>
<evidence type="ECO:0000313" key="9">
    <source>
        <dbReference type="WBParaSite" id="Bm3306.1"/>
    </source>
</evidence>
<evidence type="ECO:0000256" key="1">
    <source>
        <dbReference type="ARBA" id="ARBA00004613"/>
    </source>
</evidence>
<feature type="region of interest" description="Disordered" evidence="5">
    <location>
        <begin position="110"/>
        <end position="140"/>
    </location>
</feature>
<reference evidence="9" key="3">
    <citation type="submission" date="2022-04" db="UniProtKB">
        <authorList>
            <consortium name="WormBaseParasite"/>
        </authorList>
    </citation>
    <scope>IDENTIFICATION</scope>
</reference>